<evidence type="ECO:0000256" key="3">
    <source>
        <dbReference type="ARBA" id="ARBA00022840"/>
    </source>
</evidence>
<dbReference type="InterPro" id="IPR003439">
    <property type="entry name" value="ABC_transporter-like_ATP-bd"/>
</dbReference>
<evidence type="ECO:0000313" key="5">
    <source>
        <dbReference type="EMBL" id="MCJ8010703.1"/>
    </source>
</evidence>
<dbReference type="Gene3D" id="3.40.50.300">
    <property type="entry name" value="P-loop containing nucleotide triphosphate hydrolases"/>
    <property type="match status" value="1"/>
</dbReference>
<dbReference type="PANTHER" id="PTHR42939">
    <property type="entry name" value="ABC TRANSPORTER ATP-BINDING PROTEIN ALBC-RELATED"/>
    <property type="match status" value="1"/>
</dbReference>
<comment type="caution">
    <text evidence="5">The sequence shown here is derived from an EMBL/GenBank/DDBJ whole genome shotgun (WGS) entry which is preliminary data.</text>
</comment>
<evidence type="ECO:0000259" key="4">
    <source>
        <dbReference type="PROSITE" id="PS50893"/>
    </source>
</evidence>
<dbReference type="SMART" id="SM00382">
    <property type="entry name" value="AAA"/>
    <property type="match status" value="1"/>
</dbReference>
<organism evidence="5 6">
    <name type="scientific">Paenibacillus mangrovi</name>
    <dbReference type="NCBI Taxonomy" id="2931978"/>
    <lineage>
        <taxon>Bacteria</taxon>
        <taxon>Bacillati</taxon>
        <taxon>Bacillota</taxon>
        <taxon>Bacilli</taxon>
        <taxon>Bacillales</taxon>
        <taxon>Paenibacillaceae</taxon>
        <taxon>Paenibacillus</taxon>
    </lineage>
</organism>
<protein>
    <submittedName>
        <fullName evidence="5">ABC transporter ATP-binding protein</fullName>
    </submittedName>
</protein>
<evidence type="ECO:0000256" key="2">
    <source>
        <dbReference type="ARBA" id="ARBA00022741"/>
    </source>
</evidence>
<proteinExistence type="predicted"/>
<dbReference type="AlphaFoldDB" id="A0A9X1WKK6"/>
<dbReference type="SUPFAM" id="SSF52540">
    <property type="entry name" value="P-loop containing nucleoside triphosphate hydrolases"/>
    <property type="match status" value="1"/>
</dbReference>
<dbReference type="Proteomes" id="UP001139347">
    <property type="component" value="Unassembled WGS sequence"/>
</dbReference>
<dbReference type="RefSeq" id="WP_244719529.1">
    <property type="nucleotide sequence ID" value="NZ_JALIRP010000001.1"/>
</dbReference>
<dbReference type="InterPro" id="IPR017871">
    <property type="entry name" value="ABC_transporter-like_CS"/>
</dbReference>
<evidence type="ECO:0000256" key="1">
    <source>
        <dbReference type="ARBA" id="ARBA00022448"/>
    </source>
</evidence>
<feature type="domain" description="ABC transporter" evidence="4">
    <location>
        <begin position="15"/>
        <end position="235"/>
    </location>
</feature>
<dbReference type="GO" id="GO:0005524">
    <property type="term" value="F:ATP binding"/>
    <property type="evidence" value="ECO:0007669"/>
    <property type="project" value="UniProtKB-KW"/>
</dbReference>
<reference evidence="5" key="1">
    <citation type="submission" date="2022-04" db="EMBL/GenBank/DDBJ databases">
        <title>Paenibacillus mangrovi sp. nov., a novel endophytic bacterium isolated from bark of Kandelia candel.</title>
        <authorList>
            <person name="Tuo L."/>
        </authorList>
    </citation>
    <scope>NUCLEOTIDE SEQUENCE</scope>
    <source>
        <strain evidence="5">KQZ6P-2</strain>
    </source>
</reference>
<evidence type="ECO:0000313" key="6">
    <source>
        <dbReference type="Proteomes" id="UP001139347"/>
    </source>
</evidence>
<dbReference type="GO" id="GO:0016887">
    <property type="term" value="F:ATP hydrolysis activity"/>
    <property type="evidence" value="ECO:0007669"/>
    <property type="project" value="InterPro"/>
</dbReference>
<dbReference type="Pfam" id="PF00005">
    <property type="entry name" value="ABC_tran"/>
    <property type="match status" value="1"/>
</dbReference>
<dbReference type="PROSITE" id="PS50893">
    <property type="entry name" value="ABC_TRANSPORTER_2"/>
    <property type="match status" value="1"/>
</dbReference>
<keyword evidence="2" id="KW-0547">Nucleotide-binding</keyword>
<accession>A0A9X1WKK6</accession>
<name>A0A9X1WKK6_9BACL</name>
<dbReference type="InterPro" id="IPR027417">
    <property type="entry name" value="P-loop_NTPase"/>
</dbReference>
<sequence length="315" mass="34621">MAIEDLTGEEACELVALYDADKIYGKRKVLQNLTLAVVAGQCTALVGKNGSGKSTLLRMLAGLTRPTSGRRWVRSEKLVTGYVPERFPPFSFTPAEFLLSAAEVRGIDKAAAEKEMNGFLEQLGMDRFVHVRMTQFSKGMLQKINLIQAMMGGPELLLLDEPLSGLDVKAQEDLLRVLVSLKRDGTAIVMSVHESTLIEQIADRVLLMKNGQVVQETRGDRLAAPAVTRIVLRGLDPAAVREISAHSGVANYEIRMDVCEMEAWSDSTDLIIREILDSGGSIVSVIPQEGMGIHLREWLQPSELLTEGDLYKCLP</sequence>
<keyword evidence="6" id="KW-1185">Reference proteome</keyword>
<dbReference type="InterPro" id="IPR051782">
    <property type="entry name" value="ABC_Transporter_VariousFunc"/>
</dbReference>
<dbReference type="PROSITE" id="PS00211">
    <property type="entry name" value="ABC_TRANSPORTER_1"/>
    <property type="match status" value="1"/>
</dbReference>
<keyword evidence="1" id="KW-0813">Transport</keyword>
<dbReference type="PANTHER" id="PTHR42939:SF1">
    <property type="entry name" value="ABC TRANSPORTER ATP-BINDING PROTEIN ALBC-RELATED"/>
    <property type="match status" value="1"/>
</dbReference>
<keyword evidence="3 5" id="KW-0067">ATP-binding</keyword>
<dbReference type="EMBL" id="JALIRP010000001">
    <property type="protein sequence ID" value="MCJ8010703.1"/>
    <property type="molecule type" value="Genomic_DNA"/>
</dbReference>
<dbReference type="InterPro" id="IPR003593">
    <property type="entry name" value="AAA+_ATPase"/>
</dbReference>
<gene>
    <name evidence="5" type="ORF">MUG84_02960</name>
</gene>